<comment type="caution">
    <text evidence="10">The sequence shown here is derived from an EMBL/GenBank/DDBJ whole genome shotgun (WGS) entry which is preliminary data.</text>
</comment>
<feature type="domain" description="Nucleolar GTP-binding protein 2 N-terminal" evidence="9">
    <location>
        <begin position="42"/>
        <end position="123"/>
    </location>
</feature>
<evidence type="ECO:0000256" key="6">
    <source>
        <dbReference type="ARBA" id="ARBA00023136"/>
    </source>
</evidence>
<evidence type="ECO:0000256" key="1">
    <source>
        <dbReference type="ARBA" id="ARBA00004141"/>
    </source>
</evidence>
<dbReference type="GO" id="GO:0016020">
    <property type="term" value="C:membrane"/>
    <property type="evidence" value="ECO:0007669"/>
    <property type="project" value="UniProtKB-SubCell"/>
</dbReference>
<comment type="similarity">
    <text evidence="2">Belongs to the MLO family.</text>
</comment>
<dbReference type="PANTHER" id="PTHR31942">
    <property type="entry name" value="MLO-LIKE PROTEIN 1"/>
    <property type="match status" value="1"/>
</dbReference>
<evidence type="ECO:0000256" key="5">
    <source>
        <dbReference type="ARBA" id="ARBA00022989"/>
    </source>
</evidence>
<gene>
    <name evidence="10" type="ORF">RDI58_005582</name>
</gene>
<keyword evidence="11" id="KW-1185">Reference proteome</keyword>
<keyword evidence="6" id="KW-0472">Membrane</keyword>
<dbReference type="InterPro" id="IPR012971">
    <property type="entry name" value="NOG2_N_dom"/>
</dbReference>
<protein>
    <recommendedName>
        <fullName evidence="9">Nucleolar GTP-binding protein 2 N-terminal domain-containing protein</fullName>
    </recommendedName>
</protein>
<keyword evidence="4" id="KW-0611">Plant defense</keyword>
<accession>A0AAN8U0E1</accession>
<dbReference type="PANTHER" id="PTHR31942:SF77">
    <property type="entry name" value="MLO-LIKE PROTEIN 14"/>
    <property type="match status" value="1"/>
</dbReference>
<comment type="subcellular location">
    <subcellularLocation>
        <location evidence="1">Membrane</location>
        <topology evidence="1">Multi-pass membrane protein</topology>
    </subcellularLocation>
</comment>
<proteinExistence type="inferred from homology"/>
<feature type="region of interest" description="Disordered" evidence="8">
    <location>
        <begin position="1"/>
        <end position="36"/>
    </location>
</feature>
<dbReference type="AlphaFoldDB" id="A0AAN8U0E1"/>
<evidence type="ECO:0000256" key="2">
    <source>
        <dbReference type="ARBA" id="ARBA00006574"/>
    </source>
</evidence>
<organism evidence="10 11">
    <name type="scientific">Solanum bulbocastanum</name>
    <name type="common">Wild potato</name>
    <dbReference type="NCBI Taxonomy" id="147425"/>
    <lineage>
        <taxon>Eukaryota</taxon>
        <taxon>Viridiplantae</taxon>
        <taxon>Streptophyta</taxon>
        <taxon>Embryophyta</taxon>
        <taxon>Tracheophyta</taxon>
        <taxon>Spermatophyta</taxon>
        <taxon>Magnoliopsida</taxon>
        <taxon>eudicotyledons</taxon>
        <taxon>Gunneridae</taxon>
        <taxon>Pentapetalae</taxon>
        <taxon>asterids</taxon>
        <taxon>lamiids</taxon>
        <taxon>Solanales</taxon>
        <taxon>Solanaceae</taxon>
        <taxon>Solanoideae</taxon>
        <taxon>Solaneae</taxon>
        <taxon>Solanum</taxon>
    </lineage>
</organism>
<keyword evidence="7" id="KW-0568">Pathogenesis-related protein</keyword>
<keyword evidence="3" id="KW-0812">Transmembrane</keyword>
<dbReference type="Pfam" id="PF08153">
    <property type="entry name" value="NGP1NT"/>
    <property type="match status" value="1"/>
</dbReference>
<evidence type="ECO:0000256" key="3">
    <source>
        <dbReference type="ARBA" id="ARBA00022692"/>
    </source>
</evidence>
<evidence type="ECO:0000256" key="4">
    <source>
        <dbReference type="ARBA" id="ARBA00022821"/>
    </source>
</evidence>
<evidence type="ECO:0000313" key="11">
    <source>
        <dbReference type="Proteomes" id="UP001371456"/>
    </source>
</evidence>
<name>A0AAN8U0E1_SOLBU</name>
<dbReference type="Proteomes" id="UP001371456">
    <property type="component" value="Unassembled WGS sequence"/>
</dbReference>
<reference evidence="10 11" key="1">
    <citation type="submission" date="2024-02" db="EMBL/GenBank/DDBJ databases">
        <title>de novo genome assembly of Solanum bulbocastanum strain 11H21.</title>
        <authorList>
            <person name="Hosaka A.J."/>
        </authorList>
    </citation>
    <scope>NUCLEOTIDE SEQUENCE [LARGE SCALE GENOMIC DNA]</scope>
    <source>
        <tissue evidence="10">Young leaves</tissue>
    </source>
</reference>
<dbReference type="InterPro" id="IPR004326">
    <property type="entry name" value="Mlo"/>
</dbReference>
<evidence type="ECO:0000313" key="10">
    <source>
        <dbReference type="EMBL" id="KAK6797880.1"/>
    </source>
</evidence>
<keyword evidence="5" id="KW-1133">Transmembrane helix</keyword>
<evidence type="ECO:0000256" key="8">
    <source>
        <dbReference type="SAM" id="MobiDB-lite"/>
    </source>
</evidence>
<dbReference type="EMBL" id="JBANQN010000002">
    <property type="protein sequence ID" value="KAK6797880.1"/>
    <property type="molecule type" value="Genomic_DNA"/>
</dbReference>
<sequence length="275" mass="31614">MAKKKERSVNVSGKPKHSLDSNRDVSAAKNGRSAATVRRLKMYNTRPKRNPQGHIIKHDLQSKELPSTRIQPDRRWFDNTRVINQKELEFFREELQTRLSSNYNVILKERKLPMSLLNDHQKWQFGYNSCFIKNHTLVYLRLIMGLAGQFLCSYSTLPLYALVTQRIRETIHGWGKAVRRKRRMRMFPDDSTVHTDTITVKSLEEYDHDQLVDCPRTVHGAGTEIELQPPTTVTEDHHSVTINDTSSRIGTPLLRPCASISSATSPSLPPEVISR</sequence>
<evidence type="ECO:0000259" key="9">
    <source>
        <dbReference type="Pfam" id="PF08153"/>
    </source>
</evidence>
<dbReference type="GO" id="GO:0006952">
    <property type="term" value="P:defense response"/>
    <property type="evidence" value="ECO:0007669"/>
    <property type="project" value="UniProtKB-KW"/>
</dbReference>
<evidence type="ECO:0000256" key="7">
    <source>
        <dbReference type="ARBA" id="ARBA00023265"/>
    </source>
</evidence>